<dbReference type="InterPro" id="IPR020843">
    <property type="entry name" value="ER"/>
</dbReference>
<dbReference type="Gene3D" id="3.90.180.10">
    <property type="entry name" value="Medium-chain alcohol dehydrogenases, catalytic domain"/>
    <property type="match status" value="1"/>
</dbReference>
<dbReference type="InterPro" id="IPR011032">
    <property type="entry name" value="GroES-like_sf"/>
</dbReference>
<dbReference type="InterPro" id="IPR013154">
    <property type="entry name" value="ADH-like_N"/>
</dbReference>
<name>A0ABZ2MBT2_9BACT</name>
<keyword evidence="1" id="KW-0521">NADP</keyword>
<evidence type="ECO:0000256" key="2">
    <source>
        <dbReference type="ARBA" id="ARBA00023002"/>
    </source>
</evidence>
<dbReference type="InterPro" id="IPR013149">
    <property type="entry name" value="ADH-like_C"/>
</dbReference>
<dbReference type="SMART" id="SM00829">
    <property type="entry name" value="PKS_ER"/>
    <property type="match status" value="1"/>
</dbReference>
<dbReference type="SUPFAM" id="SSF51735">
    <property type="entry name" value="NAD(P)-binding Rossmann-fold domains"/>
    <property type="match status" value="1"/>
</dbReference>
<dbReference type="RefSeq" id="WP_394829568.1">
    <property type="nucleotide sequence ID" value="NZ_CP089984.1"/>
</dbReference>
<dbReference type="Proteomes" id="UP001370348">
    <property type="component" value="Chromosome"/>
</dbReference>
<dbReference type="InterPro" id="IPR036291">
    <property type="entry name" value="NAD(P)-bd_dom_sf"/>
</dbReference>
<gene>
    <name evidence="4" type="ORF">LZC94_22435</name>
</gene>
<sequence length="323" mass="33712">MPHAIVVHEVGGPEKLSWEAASLPAPGPGEVRIRHTAIGLNFIDVYHRIGLYKVPLPTGIGQEGAGVVEAVGEGVTSIAKGDRVVYTGLMGAYAEERNAPADRLVKLPPEVTDTTAASVFLKGLTAEFLLRRTYPIRPGHTVLLHAAAGGVGSLLTPWAKALGATVIGTVSTREKAALAKAQGCDHAIVLTEENFVARVKEITSGRGVDVVYDSVGKDTLAGSLDSLVARGTLVSFGQSSGSPAPIELASIGGMRSLFITRPSLFAYIGTRAELDQSAAALFDVLKKGTVPTPKPRTFPLKDAAEAHRALESRATTGSVVLVP</sequence>
<organism evidence="4 5">
    <name type="scientific">Pendulispora albinea</name>
    <dbReference type="NCBI Taxonomy" id="2741071"/>
    <lineage>
        <taxon>Bacteria</taxon>
        <taxon>Pseudomonadati</taxon>
        <taxon>Myxococcota</taxon>
        <taxon>Myxococcia</taxon>
        <taxon>Myxococcales</taxon>
        <taxon>Sorangiineae</taxon>
        <taxon>Pendulisporaceae</taxon>
        <taxon>Pendulispora</taxon>
    </lineage>
</organism>
<keyword evidence="2" id="KW-0560">Oxidoreductase</keyword>
<dbReference type="Gene3D" id="3.40.50.720">
    <property type="entry name" value="NAD(P)-binding Rossmann-like Domain"/>
    <property type="match status" value="1"/>
</dbReference>
<dbReference type="CDD" id="cd05286">
    <property type="entry name" value="QOR2"/>
    <property type="match status" value="1"/>
</dbReference>
<feature type="domain" description="Enoyl reductase (ER)" evidence="3">
    <location>
        <begin position="11"/>
        <end position="321"/>
    </location>
</feature>
<dbReference type="InterPro" id="IPR047618">
    <property type="entry name" value="QOR-like"/>
</dbReference>
<dbReference type="Pfam" id="PF00107">
    <property type="entry name" value="ADH_zinc_N"/>
    <property type="match status" value="1"/>
</dbReference>
<protein>
    <submittedName>
        <fullName evidence="4">Quinone oxidoreductase</fullName>
    </submittedName>
</protein>
<evidence type="ECO:0000313" key="5">
    <source>
        <dbReference type="Proteomes" id="UP001370348"/>
    </source>
</evidence>
<dbReference type="PANTHER" id="PTHR48106:SF13">
    <property type="entry name" value="QUINONE OXIDOREDUCTASE-RELATED"/>
    <property type="match status" value="1"/>
</dbReference>
<dbReference type="PANTHER" id="PTHR48106">
    <property type="entry name" value="QUINONE OXIDOREDUCTASE PIG3-RELATED"/>
    <property type="match status" value="1"/>
</dbReference>
<accession>A0ABZ2MBT2</accession>
<dbReference type="SUPFAM" id="SSF50129">
    <property type="entry name" value="GroES-like"/>
    <property type="match status" value="1"/>
</dbReference>
<dbReference type="EMBL" id="CP089984">
    <property type="protein sequence ID" value="WXB19968.1"/>
    <property type="molecule type" value="Genomic_DNA"/>
</dbReference>
<dbReference type="Pfam" id="PF08240">
    <property type="entry name" value="ADH_N"/>
    <property type="match status" value="1"/>
</dbReference>
<keyword evidence="5" id="KW-1185">Reference proteome</keyword>
<reference evidence="4 5" key="1">
    <citation type="submission" date="2021-12" db="EMBL/GenBank/DDBJ databases">
        <title>Discovery of the Pendulisporaceae a myxobacterial family with distinct sporulation behavior and unique specialized metabolism.</title>
        <authorList>
            <person name="Garcia R."/>
            <person name="Popoff A."/>
            <person name="Bader C.D."/>
            <person name="Loehr J."/>
            <person name="Walesch S."/>
            <person name="Walt C."/>
            <person name="Boldt J."/>
            <person name="Bunk B."/>
            <person name="Haeckl F.J.F.P.J."/>
            <person name="Gunesch A.P."/>
            <person name="Birkelbach J."/>
            <person name="Nuebel U."/>
            <person name="Pietschmann T."/>
            <person name="Bach T."/>
            <person name="Mueller R."/>
        </authorList>
    </citation>
    <scope>NUCLEOTIDE SEQUENCE [LARGE SCALE GENOMIC DNA]</scope>
    <source>
        <strain evidence="4 5">MSr11954</strain>
    </source>
</reference>
<proteinExistence type="predicted"/>
<evidence type="ECO:0000259" key="3">
    <source>
        <dbReference type="SMART" id="SM00829"/>
    </source>
</evidence>
<evidence type="ECO:0000256" key="1">
    <source>
        <dbReference type="ARBA" id="ARBA00022857"/>
    </source>
</evidence>
<evidence type="ECO:0000313" key="4">
    <source>
        <dbReference type="EMBL" id="WXB19968.1"/>
    </source>
</evidence>